<evidence type="ECO:0000256" key="5">
    <source>
        <dbReference type="ARBA" id="ARBA00022944"/>
    </source>
</evidence>
<evidence type="ECO:0000256" key="2">
    <source>
        <dbReference type="ARBA" id="ARBA00010488"/>
    </source>
</evidence>
<evidence type="ECO:0000256" key="1">
    <source>
        <dbReference type="ARBA" id="ARBA00004202"/>
    </source>
</evidence>
<keyword evidence="5" id="KW-0777">Teichoic acid biosynthesis</keyword>
<dbReference type="GO" id="GO:0047355">
    <property type="term" value="F:CDP-glycerol glycerophosphotransferase activity"/>
    <property type="evidence" value="ECO:0007669"/>
    <property type="project" value="UniProtKB-EC"/>
</dbReference>
<dbReference type="PANTHER" id="PTHR37316">
    <property type="entry name" value="TEICHOIC ACID GLYCEROL-PHOSPHATE PRIMASE"/>
    <property type="match status" value="1"/>
</dbReference>
<dbReference type="Gene3D" id="3.40.50.12580">
    <property type="match status" value="1"/>
</dbReference>
<dbReference type="GO" id="GO:0019350">
    <property type="term" value="P:teichoic acid biosynthetic process"/>
    <property type="evidence" value="ECO:0007669"/>
    <property type="project" value="UniProtKB-KW"/>
</dbReference>
<dbReference type="Proteomes" id="UP000095606">
    <property type="component" value="Unassembled WGS sequence"/>
</dbReference>
<dbReference type="AlphaFoldDB" id="A0A174NJI8"/>
<dbReference type="InterPro" id="IPR007554">
    <property type="entry name" value="Glycerophosphate_synth"/>
</dbReference>
<evidence type="ECO:0000313" key="7">
    <source>
        <dbReference type="EMBL" id="CUP46209.1"/>
    </source>
</evidence>
<evidence type="ECO:0000313" key="8">
    <source>
        <dbReference type="Proteomes" id="UP000095606"/>
    </source>
</evidence>
<gene>
    <name evidence="7" type="primary">tagF</name>
    <name evidence="7" type="ORF">ERS852461_02620</name>
</gene>
<comment type="similarity">
    <text evidence="2">Belongs to the CDP-glycerol glycerophosphotransferase family.</text>
</comment>
<dbReference type="SUPFAM" id="SSF53756">
    <property type="entry name" value="UDP-Glycosyltransferase/glycogen phosphorylase"/>
    <property type="match status" value="1"/>
</dbReference>
<dbReference type="RefSeq" id="WP_081030847.1">
    <property type="nucleotide sequence ID" value="NZ_CAJTBR010000082.1"/>
</dbReference>
<keyword evidence="3" id="KW-1003">Cell membrane</keyword>
<dbReference type="EC" id="2.7.8.12" evidence="7"/>
<dbReference type="InterPro" id="IPR043149">
    <property type="entry name" value="TagF_N"/>
</dbReference>
<accession>A0A174NJI8</accession>
<evidence type="ECO:0000256" key="6">
    <source>
        <dbReference type="ARBA" id="ARBA00023136"/>
    </source>
</evidence>
<comment type="subcellular location">
    <subcellularLocation>
        <location evidence="1">Cell membrane</location>
        <topology evidence="1">Peripheral membrane protein</topology>
    </subcellularLocation>
</comment>
<evidence type="ECO:0000256" key="3">
    <source>
        <dbReference type="ARBA" id="ARBA00022475"/>
    </source>
</evidence>
<protein>
    <submittedName>
        <fullName evidence="7">CDP-glycerol:poly(Glycerophosphate)glycerophosphotransferase</fullName>
        <ecNumber evidence="7">2.7.8.12</ecNumber>
    </submittedName>
</protein>
<keyword evidence="4 7" id="KW-0808">Transferase</keyword>
<dbReference type="InterPro" id="IPR043148">
    <property type="entry name" value="TagF_C"/>
</dbReference>
<name>A0A174NJI8_9BACE</name>
<evidence type="ECO:0000256" key="4">
    <source>
        <dbReference type="ARBA" id="ARBA00022679"/>
    </source>
</evidence>
<dbReference type="InterPro" id="IPR051612">
    <property type="entry name" value="Teichoic_Acid_Biosynth"/>
</dbReference>
<proteinExistence type="inferred from homology"/>
<sequence>MAEQKMHGFRARLDYILKHNYAINRIFNWTASSFMKVWGYFIPLDDEMVIFSGHTRRYNDSPRTLYEYMLAHPEKFGRYKCVWALEDPENVDIPGNPIKVKSDTPKYFKYTLKAKYWVTCVNIERSLHYKKRKCRYLNTWHGTAFKHIGNDAGVRKDFDFSSVDYFCYASEYEKKIYMNAFRTREDAMIPTGLPRNDELYHVTPNEIGSLKDKLGLPRDKKIILYAPTWRESTDNGKTCAIKPPINTKKWETELKDNYIILFRMHAYTNQLLGLEFNDTIRDYSAYPNVNDLFKVADILISDYSASMSDYAILERPVLCFTYDYEQYRDERGLYLDFDKDMPSGILRTEDDVLKYIKNMDYEKECEKTRIMIKEKLIHLGGHATEMCLVKLFEK</sequence>
<keyword evidence="6" id="KW-0472">Membrane</keyword>
<dbReference type="GO" id="GO:0005886">
    <property type="term" value="C:plasma membrane"/>
    <property type="evidence" value="ECO:0007669"/>
    <property type="project" value="UniProtKB-SubCell"/>
</dbReference>
<dbReference type="PANTHER" id="PTHR37316:SF3">
    <property type="entry name" value="TEICHOIC ACID GLYCEROL-PHOSPHATE TRANSFERASE"/>
    <property type="match status" value="1"/>
</dbReference>
<reference evidence="7 8" key="1">
    <citation type="submission" date="2015-09" db="EMBL/GenBank/DDBJ databases">
        <authorList>
            <consortium name="Pathogen Informatics"/>
        </authorList>
    </citation>
    <scope>NUCLEOTIDE SEQUENCE [LARGE SCALE GENOMIC DNA]</scope>
    <source>
        <strain evidence="7 8">2789STDY5834846</strain>
    </source>
</reference>
<organism evidence="7 8">
    <name type="scientific">Bacteroides faecis</name>
    <dbReference type="NCBI Taxonomy" id="674529"/>
    <lineage>
        <taxon>Bacteria</taxon>
        <taxon>Pseudomonadati</taxon>
        <taxon>Bacteroidota</taxon>
        <taxon>Bacteroidia</taxon>
        <taxon>Bacteroidales</taxon>
        <taxon>Bacteroidaceae</taxon>
        <taxon>Bacteroides</taxon>
    </lineage>
</organism>
<dbReference type="Pfam" id="PF04464">
    <property type="entry name" value="Glyphos_transf"/>
    <property type="match status" value="1"/>
</dbReference>
<dbReference type="Gene3D" id="3.40.50.11820">
    <property type="match status" value="1"/>
</dbReference>
<dbReference type="EMBL" id="CZAE01000012">
    <property type="protein sequence ID" value="CUP46209.1"/>
    <property type="molecule type" value="Genomic_DNA"/>
</dbReference>